<protein>
    <submittedName>
        <fullName evidence="2">Uncharacterized protein</fullName>
    </submittedName>
</protein>
<sequence length="167" mass="17164">MSALGCGPEGGGGGAWRTASATDTKAASSATRCGLGSAVRYSASAEASGSRRRSSRSRAENRTHDAAAKEDRPSGNDDSASGLRPEAGCRASAARSWSRRMNAPRARRTLSATRHLRATAASPCPEAAARRRSTSAAASDAAERREPRPKARSASMCCADGGAVLGW</sequence>
<organism evidence="2">
    <name type="scientific">Zea mays</name>
    <name type="common">Maize</name>
    <dbReference type="NCBI Taxonomy" id="4577"/>
    <lineage>
        <taxon>Eukaryota</taxon>
        <taxon>Viridiplantae</taxon>
        <taxon>Streptophyta</taxon>
        <taxon>Embryophyta</taxon>
        <taxon>Tracheophyta</taxon>
        <taxon>Spermatophyta</taxon>
        <taxon>Magnoliopsida</taxon>
        <taxon>Liliopsida</taxon>
        <taxon>Poales</taxon>
        <taxon>Poaceae</taxon>
        <taxon>PACMAD clade</taxon>
        <taxon>Panicoideae</taxon>
        <taxon>Andropogonodae</taxon>
        <taxon>Andropogoneae</taxon>
        <taxon>Tripsacinae</taxon>
        <taxon>Zea</taxon>
    </lineage>
</organism>
<feature type="compositionally biased region" description="Low complexity" evidence="1">
    <location>
        <begin position="18"/>
        <end position="31"/>
    </location>
</feature>
<accession>B6TWD0</accession>
<feature type="compositionally biased region" description="Basic and acidic residues" evidence="1">
    <location>
        <begin position="57"/>
        <end position="75"/>
    </location>
</feature>
<dbReference type="AlphaFoldDB" id="B6TWD0"/>
<evidence type="ECO:0000313" key="2">
    <source>
        <dbReference type="EMBL" id="ACG41413.1"/>
    </source>
</evidence>
<name>B6TWD0_MAIZE</name>
<reference evidence="2" key="1">
    <citation type="journal article" date="2009" name="Plant Mol. Biol.">
        <title>Insights into corn genes derived from large-scale cDNA sequencing.</title>
        <authorList>
            <person name="Alexandrov N.N."/>
            <person name="Brover V.V."/>
            <person name="Freidin S."/>
            <person name="Troukhan M.E."/>
            <person name="Tatarinova T.V."/>
            <person name="Zhang H."/>
            <person name="Swaller T.J."/>
            <person name="Lu Y.P."/>
            <person name="Bouck J."/>
            <person name="Flavell R.B."/>
            <person name="Feldmann K.A."/>
        </authorList>
    </citation>
    <scope>NUCLEOTIDE SEQUENCE</scope>
</reference>
<feature type="compositionally biased region" description="Low complexity" evidence="1">
    <location>
        <begin position="118"/>
        <end position="127"/>
    </location>
</feature>
<evidence type="ECO:0000256" key="1">
    <source>
        <dbReference type="SAM" id="MobiDB-lite"/>
    </source>
</evidence>
<feature type="compositionally biased region" description="Low complexity" evidence="1">
    <location>
        <begin position="90"/>
        <end position="100"/>
    </location>
</feature>
<dbReference type="EMBL" id="EU969295">
    <property type="protein sequence ID" value="ACG41413.1"/>
    <property type="molecule type" value="mRNA"/>
</dbReference>
<feature type="region of interest" description="Disordered" evidence="1">
    <location>
        <begin position="1"/>
        <end position="167"/>
    </location>
</feature>
<proteinExistence type="evidence at transcript level"/>